<evidence type="ECO:0000256" key="4">
    <source>
        <dbReference type="SAM" id="MobiDB-lite"/>
    </source>
</evidence>
<dbReference type="OrthoDB" id="448448at2759"/>
<evidence type="ECO:0000256" key="2">
    <source>
        <dbReference type="ARBA" id="ARBA00022801"/>
    </source>
</evidence>
<dbReference type="GO" id="GO:0016787">
    <property type="term" value="F:hydrolase activity"/>
    <property type="evidence" value="ECO:0007669"/>
    <property type="project" value="UniProtKB-KW"/>
</dbReference>
<dbReference type="PROSITE" id="PS51192">
    <property type="entry name" value="HELICASE_ATP_BIND_1"/>
    <property type="match status" value="1"/>
</dbReference>
<gene>
    <name evidence="7" type="ORF">BU14_0303s0011</name>
</gene>
<feature type="domain" description="Helicase C-terminal" evidence="6">
    <location>
        <begin position="1068"/>
        <end position="1230"/>
    </location>
</feature>
<feature type="region of interest" description="Disordered" evidence="4">
    <location>
        <begin position="96"/>
        <end position="143"/>
    </location>
</feature>
<dbReference type="Gene3D" id="3.40.50.300">
    <property type="entry name" value="P-loop containing nucleotide triphosphate hydrolases"/>
    <property type="match status" value="1"/>
</dbReference>
<dbReference type="InterPro" id="IPR027417">
    <property type="entry name" value="P-loop_NTPase"/>
</dbReference>
<dbReference type="EMBL" id="KV918959">
    <property type="protein sequence ID" value="OSX74179.1"/>
    <property type="molecule type" value="Genomic_DNA"/>
</dbReference>
<feature type="region of interest" description="Disordered" evidence="4">
    <location>
        <begin position="1254"/>
        <end position="1308"/>
    </location>
</feature>
<evidence type="ECO:0000259" key="5">
    <source>
        <dbReference type="PROSITE" id="PS51192"/>
    </source>
</evidence>
<keyword evidence="3" id="KW-0067">ATP-binding</keyword>
<keyword evidence="1" id="KW-0547">Nucleotide-binding</keyword>
<dbReference type="InterPro" id="IPR049730">
    <property type="entry name" value="SNF2/RAD54-like_C"/>
</dbReference>
<dbReference type="PANTHER" id="PTHR45626">
    <property type="entry name" value="TRANSCRIPTION TERMINATION FACTOR 2-RELATED"/>
    <property type="match status" value="1"/>
</dbReference>
<dbReference type="SMART" id="SM00487">
    <property type="entry name" value="DEXDc"/>
    <property type="match status" value="1"/>
</dbReference>
<dbReference type="Pfam" id="PF00176">
    <property type="entry name" value="SNF2-rel_dom"/>
    <property type="match status" value="1"/>
</dbReference>
<keyword evidence="2" id="KW-0378">Hydrolase</keyword>
<dbReference type="GO" id="GO:0005634">
    <property type="term" value="C:nucleus"/>
    <property type="evidence" value="ECO:0007669"/>
    <property type="project" value="TreeGrafter"/>
</dbReference>
<accession>A0A1X6NZY7</accession>
<feature type="compositionally biased region" description="Acidic residues" evidence="4">
    <location>
        <begin position="124"/>
        <end position="143"/>
    </location>
</feature>
<proteinExistence type="predicted"/>
<dbReference type="InterPro" id="IPR050628">
    <property type="entry name" value="SNF2_RAD54_helicase_TF"/>
</dbReference>
<feature type="compositionally biased region" description="Low complexity" evidence="4">
    <location>
        <begin position="431"/>
        <end position="441"/>
    </location>
</feature>
<dbReference type="InterPro" id="IPR014001">
    <property type="entry name" value="Helicase_ATP-bd"/>
</dbReference>
<dbReference type="SMART" id="SM00490">
    <property type="entry name" value="HELICc"/>
    <property type="match status" value="1"/>
</dbReference>
<sequence>MAMVASTVHLYPHARADCPSKPFIKAVTAESVVANKQRCEKCFCFACDVEASACTGWSIHCMAYDNPDWRGVRSRNKKGMALQIVPSMYIPAGVAKPPGGGGSSNKIPGASWRSTPNGGGMLDNSDEDEEEGDGMGMDDEEDGYGMNNYHHMSPFYHSLSVVSPKSNKELDAEIAKVMPSTTRTYTFSFFPKSILAQVNPQRGLIGHLDLYLPQCSHFDVVLGRNIVSATSTLAKSGAGGTINPSLTEKAVLSELFSGTMWSSDKTSRRHVMEALGTCVMKSLLAVEWEGPTHSAAAPANPNRLVDSYLLKQPMHGQQVRRLSSCITSRHQTCERHYSKTSRLTKDNCCRLRAKVYLLPAALGGAVDSATDAEEDAVDTGPTALPVPQALALADVLNALTLYDPTPAPPSSVADDGAAASAAAAGSGGAGSTAPAAATPSPAAAARAAEKAAGSAARRAARLASAQQRGRVAQFEAREAARTKRKEQRAASLAELAKIKAARAASEAARARELRKAEAAEGADMDGLPAGVRVYCRSEAGGDRAVWNTVRRMDQPALNEVYLRRLSKEFDVGYGERSLSRVSNLVRSPQFCVNDGRTAAAQPPDVNVQLRNYQLQALSWMEECEARPSISSPFWVKLHMLKAGAAAAAGAAPGSAAGAVVGNSAGSGSAIVPFYYSPWTGHVSAEPPRATVGGILAEEMGLGKTVEVIALIVNSLSVSRVIPIVGQATAANPVSSRATLIVCPVSLLRQWEAELDRRTTMRPGVEPLKVLRWYGAGRTRDPRVLAKYDVVLTTYGIAAFSASKDGVTNSPLAAVNWFRICIDESHYIRGGRTSATFRFLKAVPSRRRWSVSGTPINQRLSDFQPQLEFLGLTPFGAPAVWEGHFARPYTTGGTLTANFSSKSRFGGSNGALLPHFLLPSLGVLLKHLLIRHIKAQQLDGEPLVALPARSSKIVPVSLSADERLLYGAFEKHSRLSSEPLVATDKVCRRHIFQLTQNLLPLRLAAGGAATEAHLSSMLAGDTDAQADGDIKQSKKKKGRAAGVPTNAEATRLKAAFKRTTSMTSSKLGRLISDMKRIKEADPVAKFCVFTEFGSLVGSITSTLSSAGLPSVFLAGHMTGQERGKVIDRFSSQAEVAALVLARRTGAVGLTLTSANHVMLLEPGLNRATEDQAVGRVHRLGQTRPVHTHTYVTSASVDERMVDLRRRKGETLTSGGDVKSAEEVRAERREARRVYLRERRKELRLAAKAAREANNRMRRMAWGSGGVPPGSAGDDEEEEEAEDETEDESDSDASDEEAEKDRYMDDPTVTRLEEWRTLLGMVD</sequence>
<dbReference type="GO" id="GO:0005524">
    <property type="term" value="F:ATP binding"/>
    <property type="evidence" value="ECO:0007669"/>
    <property type="project" value="UniProtKB-KW"/>
</dbReference>
<evidence type="ECO:0000313" key="7">
    <source>
        <dbReference type="EMBL" id="OSX74179.1"/>
    </source>
</evidence>
<dbReference type="PROSITE" id="PS51194">
    <property type="entry name" value="HELICASE_CTER"/>
    <property type="match status" value="1"/>
</dbReference>
<dbReference type="InterPro" id="IPR038718">
    <property type="entry name" value="SNF2-like_sf"/>
</dbReference>
<dbReference type="CDD" id="cd18793">
    <property type="entry name" value="SF2_C_SNF"/>
    <property type="match status" value="1"/>
</dbReference>
<dbReference type="PANTHER" id="PTHR45626:SF38">
    <property type="entry name" value="DEAD-BOX PROTEIN"/>
    <property type="match status" value="1"/>
</dbReference>
<dbReference type="CDD" id="cd18008">
    <property type="entry name" value="DEXDc_SHPRH-like"/>
    <property type="match status" value="1"/>
</dbReference>
<evidence type="ECO:0000256" key="3">
    <source>
        <dbReference type="ARBA" id="ARBA00022840"/>
    </source>
</evidence>
<feature type="compositionally biased region" description="Acidic residues" evidence="4">
    <location>
        <begin position="1271"/>
        <end position="1296"/>
    </location>
</feature>
<name>A0A1X6NZY7_PORUM</name>
<feature type="domain" description="Helicase ATP-binding" evidence="5">
    <location>
        <begin position="684"/>
        <end position="872"/>
    </location>
</feature>
<organism evidence="7 8">
    <name type="scientific">Porphyra umbilicalis</name>
    <name type="common">Purple laver</name>
    <name type="synonym">Red alga</name>
    <dbReference type="NCBI Taxonomy" id="2786"/>
    <lineage>
        <taxon>Eukaryota</taxon>
        <taxon>Rhodophyta</taxon>
        <taxon>Bangiophyceae</taxon>
        <taxon>Bangiales</taxon>
        <taxon>Bangiaceae</taxon>
        <taxon>Porphyra</taxon>
    </lineage>
</organism>
<evidence type="ECO:0000313" key="8">
    <source>
        <dbReference type="Proteomes" id="UP000218209"/>
    </source>
</evidence>
<reference evidence="7 8" key="1">
    <citation type="submission" date="2017-03" db="EMBL/GenBank/DDBJ databases">
        <title>WGS assembly of Porphyra umbilicalis.</title>
        <authorList>
            <person name="Brawley S.H."/>
            <person name="Blouin N.A."/>
            <person name="Ficko-Blean E."/>
            <person name="Wheeler G.L."/>
            <person name="Lohr M."/>
            <person name="Goodson H.V."/>
            <person name="Jenkins J.W."/>
            <person name="Blaby-Haas C.E."/>
            <person name="Helliwell K.E."/>
            <person name="Chan C."/>
            <person name="Marriage T."/>
            <person name="Bhattacharya D."/>
            <person name="Klein A.S."/>
            <person name="Badis Y."/>
            <person name="Brodie J."/>
            <person name="Cao Y."/>
            <person name="Collen J."/>
            <person name="Dittami S.M."/>
            <person name="Gachon C.M."/>
            <person name="Green B.R."/>
            <person name="Karpowicz S."/>
            <person name="Kim J.W."/>
            <person name="Kudahl U."/>
            <person name="Lin S."/>
            <person name="Michel G."/>
            <person name="Mittag M."/>
            <person name="Olson B.J."/>
            <person name="Pangilinan J."/>
            <person name="Peng Y."/>
            <person name="Qiu H."/>
            <person name="Shu S."/>
            <person name="Singer J.T."/>
            <person name="Smith A.G."/>
            <person name="Sprecher B.N."/>
            <person name="Wagner V."/>
            <person name="Wang W."/>
            <person name="Wang Z.-Y."/>
            <person name="Yan J."/>
            <person name="Yarish C."/>
            <person name="Zoeuner-Riek S."/>
            <person name="Zhuang Y."/>
            <person name="Zou Y."/>
            <person name="Lindquist E.A."/>
            <person name="Grimwood J."/>
            <person name="Barry K."/>
            <person name="Rokhsar D.S."/>
            <person name="Schmutz J."/>
            <person name="Stiller J.W."/>
            <person name="Grossman A.R."/>
            <person name="Prochnik S.E."/>
        </authorList>
    </citation>
    <scope>NUCLEOTIDE SEQUENCE [LARGE SCALE GENOMIC DNA]</scope>
    <source>
        <strain evidence="7">4086291</strain>
    </source>
</reference>
<dbReference type="Gene3D" id="3.40.50.10810">
    <property type="entry name" value="Tandem AAA-ATPase domain"/>
    <property type="match status" value="1"/>
</dbReference>
<keyword evidence="8" id="KW-1185">Reference proteome</keyword>
<feature type="region of interest" description="Disordered" evidence="4">
    <location>
        <begin position="458"/>
        <end position="485"/>
    </location>
</feature>
<feature type="region of interest" description="Disordered" evidence="4">
    <location>
        <begin position="1024"/>
        <end position="1043"/>
    </location>
</feature>
<dbReference type="GO" id="GO:0008094">
    <property type="term" value="F:ATP-dependent activity, acting on DNA"/>
    <property type="evidence" value="ECO:0007669"/>
    <property type="project" value="TreeGrafter"/>
</dbReference>
<dbReference type="InterPro" id="IPR000330">
    <property type="entry name" value="SNF2_N"/>
</dbReference>
<evidence type="ECO:0000259" key="6">
    <source>
        <dbReference type="PROSITE" id="PS51194"/>
    </source>
</evidence>
<dbReference type="SUPFAM" id="SSF52540">
    <property type="entry name" value="P-loop containing nucleoside triphosphate hydrolases"/>
    <property type="match status" value="2"/>
</dbReference>
<dbReference type="GO" id="GO:0006281">
    <property type="term" value="P:DNA repair"/>
    <property type="evidence" value="ECO:0007669"/>
    <property type="project" value="TreeGrafter"/>
</dbReference>
<protein>
    <submittedName>
        <fullName evidence="7">Uncharacterized protein</fullName>
    </submittedName>
</protein>
<dbReference type="InterPro" id="IPR001650">
    <property type="entry name" value="Helicase_C-like"/>
</dbReference>
<dbReference type="Proteomes" id="UP000218209">
    <property type="component" value="Unassembled WGS sequence"/>
</dbReference>
<feature type="region of interest" description="Disordered" evidence="4">
    <location>
        <begin position="1205"/>
        <end position="1225"/>
    </location>
</feature>
<dbReference type="Pfam" id="PF00271">
    <property type="entry name" value="Helicase_C"/>
    <property type="match status" value="1"/>
</dbReference>
<feature type="region of interest" description="Disordered" evidence="4">
    <location>
        <begin position="422"/>
        <end position="441"/>
    </location>
</feature>
<evidence type="ECO:0000256" key="1">
    <source>
        <dbReference type="ARBA" id="ARBA00022741"/>
    </source>
</evidence>